<reference evidence="1" key="1">
    <citation type="submission" date="2023-03" db="EMBL/GenBank/DDBJ databases">
        <title>Bacterial isolates from washroom surfaces on a university campus.</title>
        <authorList>
            <person name="Holman D.B."/>
            <person name="Gzyl K.E."/>
            <person name="Taheri A.E."/>
        </authorList>
    </citation>
    <scope>NUCLEOTIDE SEQUENCE</scope>
    <source>
        <strain evidence="1">RD03</strain>
    </source>
</reference>
<evidence type="ECO:0000313" key="1">
    <source>
        <dbReference type="EMBL" id="MDH5159958.1"/>
    </source>
</evidence>
<dbReference type="Proteomes" id="UP001159179">
    <property type="component" value="Unassembled WGS sequence"/>
</dbReference>
<evidence type="ECO:0000313" key="2">
    <source>
        <dbReference type="Proteomes" id="UP001159179"/>
    </source>
</evidence>
<comment type="caution">
    <text evidence="1">The sequence shown here is derived from an EMBL/GenBank/DDBJ whole genome shotgun (WGS) entry which is preliminary data.</text>
</comment>
<dbReference type="InterPro" id="IPR035281">
    <property type="entry name" value="DUF5359"/>
</dbReference>
<dbReference type="GeneID" id="79866872"/>
<proteinExistence type="predicted"/>
<organism evidence="1 2">
    <name type="scientific">Heyndrickxia oleronia</name>
    <dbReference type="NCBI Taxonomy" id="38875"/>
    <lineage>
        <taxon>Bacteria</taxon>
        <taxon>Bacillati</taxon>
        <taxon>Bacillota</taxon>
        <taxon>Bacilli</taxon>
        <taxon>Bacillales</taxon>
        <taxon>Bacillaceae</taxon>
        <taxon>Heyndrickxia</taxon>
    </lineage>
</organism>
<protein>
    <submittedName>
        <fullName evidence="1">DUF5359 family protein</fullName>
    </submittedName>
</protein>
<accession>A0AAW6SP28</accession>
<gene>
    <name evidence="1" type="ORF">P5X88_03360</name>
</gene>
<sequence length="60" mass="7397">MKLIERWMVKLIIFHFILLLLIQGVLHSLHFFQDYQKITFYEGVNKMNETPIIETWKNHH</sequence>
<dbReference type="EMBL" id="JAROYP010000002">
    <property type="protein sequence ID" value="MDH5159958.1"/>
    <property type="molecule type" value="Genomic_DNA"/>
</dbReference>
<name>A0AAW6SP28_9BACI</name>
<dbReference type="Pfam" id="PF17313">
    <property type="entry name" value="DUF5359"/>
    <property type="match status" value="1"/>
</dbReference>
<dbReference type="RefSeq" id="WP_058002346.1">
    <property type="nucleotide sequence ID" value="NZ_BOQX01000002.1"/>
</dbReference>
<dbReference type="AlphaFoldDB" id="A0AAW6SP28"/>